<keyword evidence="1" id="KW-0812">Transmembrane</keyword>
<evidence type="ECO:0000256" key="1">
    <source>
        <dbReference type="SAM" id="Phobius"/>
    </source>
</evidence>
<keyword evidence="1" id="KW-1133">Transmembrane helix</keyword>
<reference evidence="3" key="1">
    <citation type="submission" date="2016-10" db="EMBL/GenBank/DDBJ databases">
        <authorList>
            <person name="Varghese N."/>
            <person name="Submissions S."/>
        </authorList>
    </citation>
    <scope>NUCLEOTIDE SEQUENCE [LARGE SCALE GENOMIC DNA]</scope>
    <source>
        <strain evidence="3">IBRC-M 10760</strain>
    </source>
</reference>
<dbReference type="AlphaFoldDB" id="A0A1G7GKF5"/>
<dbReference type="RefSeq" id="WP_092687704.1">
    <property type="nucleotide sequence ID" value="NZ_FNBK01000002.1"/>
</dbReference>
<feature type="transmembrane region" description="Helical" evidence="1">
    <location>
        <begin position="101"/>
        <end position="118"/>
    </location>
</feature>
<accession>A0A1G7GKF5</accession>
<name>A0A1G7GKF5_9EURY</name>
<evidence type="ECO:0000313" key="2">
    <source>
        <dbReference type="EMBL" id="SDE88479.1"/>
    </source>
</evidence>
<keyword evidence="3" id="KW-1185">Reference proteome</keyword>
<proteinExistence type="predicted"/>
<feature type="transmembrane region" description="Helical" evidence="1">
    <location>
        <begin position="76"/>
        <end position="95"/>
    </location>
</feature>
<evidence type="ECO:0000313" key="3">
    <source>
        <dbReference type="Proteomes" id="UP000199076"/>
    </source>
</evidence>
<protein>
    <submittedName>
        <fullName evidence="2">Uncharacterized protein</fullName>
    </submittedName>
</protein>
<gene>
    <name evidence="2" type="ORF">SAMN05216218_10277</name>
</gene>
<feature type="transmembrane region" description="Helical" evidence="1">
    <location>
        <begin position="12"/>
        <end position="31"/>
    </location>
</feature>
<sequence length="130" mass="14131">MDSGFKRVFVEEAYRSIAPLVLSLFGWSIIYTSMQSPPFSASFLLVLVLLTTVYLAGLFVVTRIVTGQTAATTTRINNFGLGSSVGLFVFLFLVLVRGRSALLLVAYVIAEAIGIGILRRTPNDVISSHK</sequence>
<organism evidence="2 3">
    <name type="scientific">Halorientalis regularis</name>
    <dbReference type="NCBI Taxonomy" id="660518"/>
    <lineage>
        <taxon>Archaea</taxon>
        <taxon>Methanobacteriati</taxon>
        <taxon>Methanobacteriota</taxon>
        <taxon>Stenosarchaea group</taxon>
        <taxon>Halobacteria</taxon>
        <taxon>Halobacteriales</taxon>
        <taxon>Haloarculaceae</taxon>
        <taxon>Halorientalis</taxon>
    </lineage>
</organism>
<dbReference type="EMBL" id="FNBK01000002">
    <property type="protein sequence ID" value="SDE88479.1"/>
    <property type="molecule type" value="Genomic_DNA"/>
</dbReference>
<feature type="transmembrane region" description="Helical" evidence="1">
    <location>
        <begin position="43"/>
        <end position="64"/>
    </location>
</feature>
<dbReference type="Proteomes" id="UP000199076">
    <property type="component" value="Unassembled WGS sequence"/>
</dbReference>
<keyword evidence="1" id="KW-0472">Membrane</keyword>
<dbReference type="STRING" id="660518.SAMN05216218_10277"/>